<dbReference type="PANTHER" id="PTHR33392">
    <property type="entry name" value="POLYISOPRENYL-TEICHOIC ACID--PEPTIDOGLYCAN TEICHOIC ACID TRANSFERASE TAGU"/>
    <property type="match status" value="1"/>
</dbReference>
<accession>A0A1H9ZKR0</accession>
<dbReference type="InterPro" id="IPR050922">
    <property type="entry name" value="LytR/CpsA/Psr_CW_biosynth"/>
</dbReference>
<keyword evidence="2" id="KW-0472">Membrane</keyword>
<gene>
    <name evidence="4" type="ORF">SAMN03080614_101037</name>
</gene>
<feature type="domain" description="Cell envelope-related transcriptional attenuator" evidence="3">
    <location>
        <begin position="130"/>
        <end position="275"/>
    </location>
</feature>
<proteinExistence type="inferred from homology"/>
<dbReference type="NCBIfam" id="TIGR00350">
    <property type="entry name" value="lytR_cpsA_psr"/>
    <property type="match status" value="1"/>
</dbReference>
<dbReference type="STRING" id="1120990.SAMN03080614_101037"/>
<evidence type="ECO:0000256" key="1">
    <source>
        <dbReference type="ARBA" id="ARBA00006068"/>
    </source>
</evidence>
<dbReference type="PANTHER" id="PTHR33392:SF6">
    <property type="entry name" value="POLYISOPRENYL-TEICHOIC ACID--PEPTIDOGLYCAN TEICHOIC ACID TRANSFERASE TAGU"/>
    <property type="match status" value="1"/>
</dbReference>
<comment type="similarity">
    <text evidence="1">Belongs to the LytR/CpsA/Psr (LCP) family.</text>
</comment>
<evidence type="ECO:0000313" key="4">
    <source>
        <dbReference type="EMBL" id="SES82261.1"/>
    </source>
</evidence>
<organism evidence="4 5">
    <name type="scientific">Anaerobranca gottschalkii DSM 13577</name>
    <dbReference type="NCBI Taxonomy" id="1120990"/>
    <lineage>
        <taxon>Bacteria</taxon>
        <taxon>Bacillati</taxon>
        <taxon>Bacillota</taxon>
        <taxon>Clostridia</taxon>
        <taxon>Eubacteriales</taxon>
        <taxon>Proteinivoracaceae</taxon>
        <taxon>Anaerobranca</taxon>
    </lineage>
</organism>
<evidence type="ECO:0000313" key="5">
    <source>
        <dbReference type="Proteomes" id="UP000243819"/>
    </source>
</evidence>
<evidence type="ECO:0000256" key="2">
    <source>
        <dbReference type="SAM" id="Phobius"/>
    </source>
</evidence>
<dbReference type="Proteomes" id="UP000243819">
    <property type="component" value="Unassembled WGS sequence"/>
</dbReference>
<name>A0A1H9ZKR0_9FIRM</name>
<feature type="transmembrane region" description="Helical" evidence="2">
    <location>
        <begin position="27"/>
        <end position="51"/>
    </location>
</feature>
<dbReference type="EMBL" id="FOIF01000010">
    <property type="protein sequence ID" value="SES82261.1"/>
    <property type="molecule type" value="Genomic_DNA"/>
</dbReference>
<dbReference type="InterPro" id="IPR004474">
    <property type="entry name" value="LytR_CpsA_psr"/>
</dbReference>
<reference evidence="5" key="1">
    <citation type="submission" date="2016-10" db="EMBL/GenBank/DDBJ databases">
        <authorList>
            <person name="Varghese N."/>
            <person name="Submissions S."/>
        </authorList>
    </citation>
    <scope>NUCLEOTIDE SEQUENCE [LARGE SCALE GENOMIC DNA]</scope>
    <source>
        <strain evidence="5">DSM 13577</strain>
    </source>
</reference>
<protein>
    <submittedName>
        <fullName evidence="4">Transcriptional attenuator, LytR family</fullName>
    </submittedName>
</protein>
<keyword evidence="2" id="KW-0812">Transmembrane</keyword>
<sequence>MTKQLNNFGGGINLKRNTKNKNNKKKIILIIIAALLIPFLIYGGSFAYRLYSLYSSIYQPIDDEDFEPIDPNDLLDDEEIDGEDVPLDQVEKYKYEDDKYYNKERSPKDPNKLNILLIGVDSRTIGGVGRADSIMVVQYNKSTKKSAILSIPRDTFVRIPGRGYDKINHSFAFGRTRLLKETVENYLDIHIDHYVQVDMQSFVKAVDTIGGITVNVPEDMIDYNDNVLFRKGTHHMNGEQVLRYVGARKLKSGGGSDFGRIRRQQQVIAIILNKIIKEYSLNQTLKVMEDISPYIRTDITPMTVINNWSAFTSLNVNEIKMETLTGTGFIHNRVFYLRIPVSEAREKMANLTE</sequence>
<keyword evidence="5" id="KW-1185">Reference proteome</keyword>
<dbReference type="Gene3D" id="3.40.630.190">
    <property type="entry name" value="LCP protein"/>
    <property type="match status" value="1"/>
</dbReference>
<keyword evidence="2" id="KW-1133">Transmembrane helix</keyword>
<dbReference type="AlphaFoldDB" id="A0A1H9ZKR0"/>
<evidence type="ECO:0000259" key="3">
    <source>
        <dbReference type="Pfam" id="PF03816"/>
    </source>
</evidence>
<dbReference type="Pfam" id="PF03816">
    <property type="entry name" value="LytR_cpsA_psr"/>
    <property type="match status" value="1"/>
</dbReference>